<proteinExistence type="predicted"/>
<evidence type="ECO:0000256" key="2">
    <source>
        <dbReference type="ARBA" id="ARBA00022679"/>
    </source>
</evidence>
<protein>
    <submittedName>
        <fullName evidence="3">Uncharacterized protein</fullName>
    </submittedName>
</protein>
<keyword evidence="2" id="KW-0808">Transferase</keyword>
<evidence type="ECO:0000256" key="1">
    <source>
        <dbReference type="ARBA" id="ARBA00022676"/>
    </source>
</evidence>
<organism evidence="3">
    <name type="scientific">Actinoplanes campanulatus</name>
    <dbReference type="NCBI Taxonomy" id="113559"/>
    <lineage>
        <taxon>Bacteria</taxon>
        <taxon>Bacillati</taxon>
        <taxon>Actinomycetota</taxon>
        <taxon>Actinomycetes</taxon>
        <taxon>Micromonosporales</taxon>
        <taxon>Micromonosporaceae</taxon>
        <taxon>Actinoplanes</taxon>
    </lineage>
</organism>
<dbReference type="EMBL" id="BOMF01000182">
    <property type="protein sequence ID" value="GID51434.1"/>
    <property type="molecule type" value="Genomic_DNA"/>
</dbReference>
<evidence type="ECO:0000313" key="3">
    <source>
        <dbReference type="EMBL" id="GID51434.1"/>
    </source>
</evidence>
<dbReference type="CDD" id="cd03801">
    <property type="entry name" value="GT4_PimA-like"/>
    <property type="match status" value="1"/>
</dbReference>
<name>A0ABQ3WZ12_9ACTN</name>
<keyword evidence="1" id="KW-0328">Glycosyltransferase</keyword>
<accession>A0ABQ3WZ12</accession>
<dbReference type="PANTHER" id="PTHR12526:SF510">
    <property type="entry name" value="D-INOSITOL 3-PHOSPHATE GLYCOSYLTRANSFERASE"/>
    <property type="match status" value="1"/>
</dbReference>
<dbReference type="RefSeq" id="WP_204301420.1">
    <property type="nucleotide sequence ID" value="NZ_BAAAGQ010000060.1"/>
</dbReference>
<dbReference type="SUPFAM" id="SSF53756">
    <property type="entry name" value="UDP-Glycosyltransferase/glycogen phosphorylase"/>
    <property type="match status" value="1"/>
</dbReference>
<dbReference type="Pfam" id="PF13692">
    <property type="entry name" value="Glyco_trans_1_4"/>
    <property type="match status" value="1"/>
</dbReference>
<comment type="caution">
    <text evidence="3">The sequence shown here is derived from an EMBL/GenBank/DDBJ whole genome shotgun (WGS) entry which is preliminary data.</text>
</comment>
<reference evidence="3" key="1">
    <citation type="submission" date="2021-01" db="EMBL/GenBank/DDBJ databases">
        <title>Whole genome shotgun sequence of Actinoplanes capillaceus NBRC 16408.</title>
        <authorList>
            <person name="Komaki H."/>
            <person name="Tamura T."/>
        </authorList>
    </citation>
    <scope>NUCLEOTIDE SEQUENCE [LARGE SCALE GENOMIC DNA]</scope>
    <source>
        <strain evidence="3">NBRC 16408</strain>
    </source>
</reference>
<dbReference type="Gene3D" id="3.40.50.2000">
    <property type="entry name" value="Glycogen Phosphorylase B"/>
    <property type="match status" value="1"/>
</dbReference>
<dbReference type="PANTHER" id="PTHR12526">
    <property type="entry name" value="GLYCOSYLTRANSFERASE"/>
    <property type="match status" value="1"/>
</dbReference>
<gene>
    <name evidence="3" type="ORF">Aca07nite_87090</name>
</gene>
<sequence>MKILLAGPDHQQGSLPPYLHVLTTELRRLGTVVDRIGSTGVPYDSGRNAFQTIAQITTAVDRLAARADPRDYDLISLHFGNLEIEQLLGWRWKTQYGDRLPPLAVHVHALDPTLFTTHRPDPALWAAVDTTYHTADTLIYFGDYARTRLTARIPALATRLHRIVPLPTTIAPGTEAAAGPSLTAAMHDPRSPVTVVSLYGYAAPWKSARDLVEALGRTSAPLRVVLAGPFFDDPDQAGIDLRAAVGRPVRLGAAADLIVVPEYLDSPARAALLNGSAAGIFPYRPQPTFQGSGAIADYLARGLPVIATDVANMAELAGEAGTIVAAGDCAGLAAALDRYAGDPRHRAVLTSAAAARAHRFTPADHATDCLAHYRDVVRRTRCRTRS</sequence>